<evidence type="ECO:0000256" key="6">
    <source>
        <dbReference type="SAM" id="MobiDB-lite"/>
    </source>
</evidence>
<evidence type="ECO:0000256" key="2">
    <source>
        <dbReference type="ARBA" id="ARBA00022737"/>
    </source>
</evidence>
<evidence type="ECO:0000256" key="1">
    <source>
        <dbReference type="ARBA" id="ARBA00022723"/>
    </source>
</evidence>
<dbReference type="InterPro" id="IPR052248">
    <property type="entry name" value="Arf-GAP_FG-repeat_protein"/>
</dbReference>
<dbReference type="GO" id="GO:0031410">
    <property type="term" value="C:cytoplasmic vesicle"/>
    <property type="evidence" value="ECO:0007669"/>
    <property type="project" value="TreeGrafter"/>
</dbReference>
<feature type="compositionally biased region" description="Polar residues" evidence="6">
    <location>
        <begin position="177"/>
        <end position="188"/>
    </location>
</feature>
<dbReference type="GO" id="GO:0007289">
    <property type="term" value="P:spermatid nucleus differentiation"/>
    <property type="evidence" value="ECO:0007669"/>
    <property type="project" value="TreeGrafter"/>
</dbReference>
<dbReference type="InterPro" id="IPR037278">
    <property type="entry name" value="ARFGAP/RecO"/>
</dbReference>
<dbReference type="SMART" id="SM00105">
    <property type="entry name" value="ArfGap"/>
    <property type="match status" value="1"/>
</dbReference>
<keyword evidence="4" id="KW-0862">Zinc</keyword>
<dbReference type="PANTHER" id="PTHR46134:SF6">
    <property type="entry name" value="ARF-GAP DOMAIN AND FG REPEAT-CONTAINING PROTEIN 1 ISOFORM X1"/>
    <property type="match status" value="1"/>
</dbReference>
<accession>A0A3P8UKL6</accession>
<dbReference type="PROSITE" id="PS50115">
    <property type="entry name" value="ARFGAP"/>
    <property type="match status" value="1"/>
</dbReference>
<keyword evidence="1" id="KW-0479">Metal-binding</keyword>
<dbReference type="GO" id="GO:0001675">
    <property type="term" value="P:acrosome assembly"/>
    <property type="evidence" value="ECO:0007669"/>
    <property type="project" value="TreeGrafter"/>
</dbReference>
<dbReference type="Gene3D" id="1.10.220.150">
    <property type="entry name" value="Arf GTPase activating protein"/>
    <property type="match status" value="1"/>
</dbReference>
<name>A0A3P8UKL6_CYNSE</name>
<reference evidence="8" key="2">
    <citation type="submission" date="2025-08" db="UniProtKB">
        <authorList>
            <consortium name="Ensembl"/>
        </authorList>
    </citation>
    <scope>IDENTIFICATION</scope>
</reference>
<protein>
    <submittedName>
        <fullName evidence="8">ArfGAP with FG repeats 1a</fullName>
    </submittedName>
</protein>
<dbReference type="GO" id="GO:0008270">
    <property type="term" value="F:zinc ion binding"/>
    <property type="evidence" value="ECO:0007669"/>
    <property type="project" value="UniProtKB-KW"/>
</dbReference>
<evidence type="ECO:0000256" key="5">
    <source>
        <dbReference type="PROSITE-ProRule" id="PRU00288"/>
    </source>
</evidence>
<dbReference type="FunFam" id="1.10.220.150:FF:000005">
    <property type="entry name" value="Arf-GAP domain and FG repeat-containing protein 1"/>
    <property type="match status" value="1"/>
</dbReference>
<dbReference type="GO" id="GO:0005096">
    <property type="term" value="F:GTPase activator activity"/>
    <property type="evidence" value="ECO:0007669"/>
    <property type="project" value="InterPro"/>
</dbReference>
<reference evidence="8 9" key="1">
    <citation type="journal article" date="2014" name="Nat. Genet.">
        <title>Whole-genome sequence of a flatfish provides insights into ZW sex chromosome evolution and adaptation to a benthic lifestyle.</title>
        <authorList>
            <person name="Chen S."/>
            <person name="Zhang G."/>
            <person name="Shao C."/>
            <person name="Huang Q."/>
            <person name="Liu G."/>
            <person name="Zhang P."/>
            <person name="Song W."/>
            <person name="An N."/>
            <person name="Chalopin D."/>
            <person name="Volff J.N."/>
            <person name="Hong Y."/>
            <person name="Li Q."/>
            <person name="Sha Z."/>
            <person name="Zhou H."/>
            <person name="Xie M."/>
            <person name="Yu Q."/>
            <person name="Liu Y."/>
            <person name="Xiang H."/>
            <person name="Wang N."/>
            <person name="Wu K."/>
            <person name="Yang C."/>
            <person name="Zhou Q."/>
            <person name="Liao X."/>
            <person name="Yang L."/>
            <person name="Hu Q."/>
            <person name="Zhang J."/>
            <person name="Meng L."/>
            <person name="Jin L."/>
            <person name="Tian Y."/>
            <person name="Lian J."/>
            <person name="Yang J."/>
            <person name="Miao G."/>
            <person name="Liu S."/>
            <person name="Liang Z."/>
            <person name="Yan F."/>
            <person name="Li Y."/>
            <person name="Sun B."/>
            <person name="Zhang H."/>
            <person name="Zhang J."/>
            <person name="Zhu Y."/>
            <person name="Du M."/>
            <person name="Zhao Y."/>
            <person name="Schartl M."/>
            <person name="Tang Q."/>
            <person name="Wang J."/>
        </authorList>
    </citation>
    <scope>NUCLEOTIDE SEQUENCE</scope>
</reference>
<dbReference type="GO" id="GO:0016020">
    <property type="term" value="C:membrane"/>
    <property type="evidence" value="ECO:0007669"/>
    <property type="project" value="TreeGrafter"/>
</dbReference>
<sequence>MAASAKRKQEEKHLKMLREMTSLPPNRKCFDCDQRGPTYANMTVGSFVCTSCSGILRGLNPPHRVKSISMTTFTQQEIDFLQKHGNEVCKQIWLGLYDDRTSSVPDFREPQKVKEFLQEKYEKKRWYVPPEQAKTVASVHASISGSSNSSTSSTPEVRPLKSLMGDSVPALHLSKHTPPNQSPVTNRGQTHHHHHHHQQQQQQQQFQDKKFDLLSDLGGDIFAAQPNVNASTNSGFANFAHFNNHTSSASGGLANVNFANFDNFHKSCSAEFGAFGASSQGNSTGAGGVQGTGFPADRYAALADLDNMFGSGKTEQGSIPGTVSLATAPEVAAAPQQQPAVPAGGDRYAALAQLDTVFAPPPESANNVYNTCGTSQSGLFGSEAAVSKAPAQPPLPGMAQGFETQPTNPFVAAGVALSVAPTNPFQSNGRAAAAAAASAASFGTGSMSMPAGFGNAAAYNLPTSFSGTFQQPYPGQAPYPQPPVYPQQHNGGGFPTFGQAKPLVTPFGQPVGGTMVQSNPFLGVAPPAQYPAGGSSTNPFL</sequence>
<keyword evidence="2" id="KW-0677">Repeat</keyword>
<dbReference type="GeneTree" id="ENSGT00940000155511"/>
<dbReference type="SUPFAM" id="SSF57863">
    <property type="entry name" value="ArfGap/RecO-like zinc finger"/>
    <property type="match status" value="1"/>
</dbReference>
<dbReference type="Pfam" id="PF01412">
    <property type="entry name" value="ArfGap"/>
    <property type="match status" value="1"/>
</dbReference>
<keyword evidence="3 5" id="KW-0863">Zinc-finger</keyword>
<feature type="domain" description="Arf-GAP" evidence="7">
    <location>
        <begin position="11"/>
        <end position="135"/>
    </location>
</feature>
<feature type="compositionally biased region" description="Basic residues" evidence="6">
    <location>
        <begin position="189"/>
        <end position="198"/>
    </location>
</feature>
<dbReference type="PRINTS" id="PR00405">
    <property type="entry name" value="REVINTRACTNG"/>
</dbReference>
<evidence type="ECO:0000313" key="8">
    <source>
        <dbReference type="Ensembl" id="ENSCSEP00000002394.1"/>
    </source>
</evidence>
<feature type="region of interest" description="Disordered" evidence="6">
    <location>
        <begin position="139"/>
        <end position="207"/>
    </location>
</feature>
<dbReference type="Gene3D" id="3.30.450.50">
    <property type="entry name" value="Longin domain"/>
    <property type="match status" value="1"/>
</dbReference>
<evidence type="ECO:0000256" key="3">
    <source>
        <dbReference type="ARBA" id="ARBA00022771"/>
    </source>
</evidence>
<keyword evidence="9" id="KW-1185">Reference proteome</keyword>
<reference evidence="8" key="3">
    <citation type="submission" date="2025-09" db="UniProtKB">
        <authorList>
            <consortium name="Ensembl"/>
        </authorList>
    </citation>
    <scope>IDENTIFICATION</scope>
</reference>
<dbReference type="CDD" id="cd08857">
    <property type="entry name" value="ArfGap_AGFG1"/>
    <property type="match status" value="1"/>
</dbReference>
<dbReference type="Ensembl" id="ENSCSET00000002434.1">
    <property type="protein sequence ID" value="ENSCSEP00000002394.1"/>
    <property type="gene ID" value="ENSCSEG00000001592.1"/>
</dbReference>
<evidence type="ECO:0000313" key="9">
    <source>
        <dbReference type="Proteomes" id="UP000265120"/>
    </source>
</evidence>
<evidence type="ECO:0000259" key="7">
    <source>
        <dbReference type="PROSITE" id="PS50115"/>
    </source>
</evidence>
<organism evidence="8 9">
    <name type="scientific">Cynoglossus semilaevis</name>
    <name type="common">Tongue sole</name>
    <dbReference type="NCBI Taxonomy" id="244447"/>
    <lineage>
        <taxon>Eukaryota</taxon>
        <taxon>Metazoa</taxon>
        <taxon>Chordata</taxon>
        <taxon>Craniata</taxon>
        <taxon>Vertebrata</taxon>
        <taxon>Euteleostomi</taxon>
        <taxon>Actinopterygii</taxon>
        <taxon>Neopterygii</taxon>
        <taxon>Teleostei</taxon>
        <taxon>Neoteleostei</taxon>
        <taxon>Acanthomorphata</taxon>
        <taxon>Carangaria</taxon>
        <taxon>Pleuronectiformes</taxon>
        <taxon>Pleuronectoidei</taxon>
        <taxon>Cynoglossidae</taxon>
        <taxon>Cynoglossinae</taxon>
        <taxon>Cynoglossus</taxon>
    </lineage>
</organism>
<dbReference type="InterPro" id="IPR038508">
    <property type="entry name" value="ArfGAP_dom_sf"/>
</dbReference>
<dbReference type="GO" id="GO:0045109">
    <property type="term" value="P:intermediate filament organization"/>
    <property type="evidence" value="ECO:0007669"/>
    <property type="project" value="TreeGrafter"/>
</dbReference>
<dbReference type="InterPro" id="IPR001164">
    <property type="entry name" value="ArfGAP_dom"/>
</dbReference>
<dbReference type="AlphaFoldDB" id="A0A3P8UKL6"/>
<dbReference type="PANTHER" id="PTHR46134">
    <property type="entry name" value="DRONGO, ISOFORM F"/>
    <property type="match status" value="1"/>
</dbReference>
<proteinExistence type="predicted"/>
<evidence type="ECO:0000256" key="4">
    <source>
        <dbReference type="ARBA" id="ARBA00022833"/>
    </source>
</evidence>
<feature type="compositionally biased region" description="Low complexity" evidence="6">
    <location>
        <begin position="139"/>
        <end position="153"/>
    </location>
</feature>
<dbReference type="Proteomes" id="UP000265120">
    <property type="component" value="Chromosome 4"/>
</dbReference>